<dbReference type="InterPro" id="IPR033911">
    <property type="entry name" value="MetRS_core"/>
</dbReference>
<keyword evidence="7 8" id="KW-0030">Aminoacyl-tRNA synthetase</keyword>
<dbReference type="Gene3D" id="3.40.50.620">
    <property type="entry name" value="HUPs"/>
    <property type="match status" value="1"/>
</dbReference>
<dbReference type="PANTHER" id="PTHR43326:SF1">
    <property type="entry name" value="METHIONINE--TRNA LIGASE, MITOCHONDRIAL"/>
    <property type="match status" value="1"/>
</dbReference>
<dbReference type="EMBL" id="JANBQD010000028">
    <property type="protein sequence ID" value="KAJ1992387.1"/>
    <property type="molecule type" value="Genomic_DNA"/>
</dbReference>
<evidence type="ECO:0000256" key="4">
    <source>
        <dbReference type="ARBA" id="ARBA00022741"/>
    </source>
</evidence>
<evidence type="ECO:0000313" key="10">
    <source>
        <dbReference type="EMBL" id="KAJ1992387.1"/>
    </source>
</evidence>
<evidence type="ECO:0000256" key="2">
    <source>
        <dbReference type="ARBA" id="ARBA00012838"/>
    </source>
</evidence>
<dbReference type="Pfam" id="PF00583">
    <property type="entry name" value="Acetyltransf_1"/>
    <property type="match status" value="1"/>
</dbReference>
<keyword evidence="3 8" id="KW-0436">Ligase</keyword>
<dbReference type="PROSITE" id="PS51186">
    <property type="entry name" value="GNAT"/>
    <property type="match status" value="1"/>
</dbReference>
<dbReference type="Gene3D" id="3.40.630.30">
    <property type="match status" value="1"/>
</dbReference>
<evidence type="ECO:0000256" key="6">
    <source>
        <dbReference type="ARBA" id="ARBA00022917"/>
    </source>
</evidence>
<dbReference type="SUPFAM" id="SSF47323">
    <property type="entry name" value="Anticodon-binding domain of a subclass of class I aminoacyl-tRNA synthetases"/>
    <property type="match status" value="1"/>
</dbReference>
<dbReference type="Pfam" id="PF09334">
    <property type="entry name" value="tRNA-synt_1g"/>
    <property type="match status" value="1"/>
</dbReference>
<comment type="caution">
    <text evidence="10">The sequence shown here is derived from an EMBL/GenBank/DDBJ whole genome shotgun (WGS) entry which is preliminary data.</text>
</comment>
<dbReference type="CDD" id="cd04301">
    <property type="entry name" value="NAT_SF"/>
    <property type="match status" value="1"/>
</dbReference>
<dbReference type="PANTHER" id="PTHR43326">
    <property type="entry name" value="METHIONYL-TRNA SYNTHETASE"/>
    <property type="match status" value="1"/>
</dbReference>
<dbReference type="Gene3D" id="2.170.220.10">
    <property type="match status" value="1"/>
</dbReference>
<dbReference type="NCBIfam" id="TIGR00398">
    <property type="entry name" value="metG"/>
    <property type="match status" value="1"/>
</dbReference>
<keyword evidence="6 8" id="KW-0648">Protein biosynthesis</keyword>
<dbReference type="SUPFAM" id="SSF55729">
    <property type="entry name" value="Acyl-CoA N-acyltransferases (Nat)"/>
    <property type="match status" value="1"/>
</dbReference>
<evidence type="ECO:0000256" key="8">
    <source>
        <dbReference type="RuleBase" id="RU363039"/>
    </source>
</evidence>
<dbReference type="EC" id="6.1.1.10" evidence="2"/>
<keyword evidence="5 8" id="KW-0067">ATP-binding</keyword>
<dbReference type="GO" id="GO:0004825">
    <property type="term" value="F:methionine-tRNA ligase activity"/>
    <property type="evidence" value="ECO:0007669"/>
    <property type="project" value="UniProtKB-EC"/>
</dbReference>
<dbReference type="InterPro" id="IPR015413">
    <property type="entry name" value="Methionyl/Leucyl_tRNA_Synth"/>
</dbReference>
<reference evidence="10" key="1">
    <citation type="submission" date="2022-07" db="EMBL/GenBank/DDBJ databases">
        <title>Phylogenomic reconstructions and comparative analyses of Kickxellomycotina fungi.</title>
        <authorList>
            <person name="Reynolds N.K."/>
            <person name="Stajich J.E."/>
            <person name="Barry K."/>
            <person name="Grigoriev I.V."/>
            <person name="Crous P."/>
            <person name="Smith M.E."/>
        </authorList>
    </citation>
    <scope>NUCLEOTIDE SEQUENCE</scope>
    <source>
        <strain evidence="10">BCRC 34882</strain>
    </source>
</reference>
<dbReference type="InterPro" id="IPR000182">
    <property type="entry name" value="GNAT_dom"/>
</dbReference>
<dbReference type="CDD" id="cd00814">
    <property type="entry name" value="MetRS_core"/>
    <property type="match status" value="1"/>
</dbReference>
<evidence type="ECO:0000256" key="1">
    <source>
        <dbReference type="ARBA" id="ARBA00005594"/>
    </source>
</evidence>
<dbReference type="SUPFAM" id="SSF52374">
    <property type="entry name" value="Nucleotidylyl transferase"/>
    <property type="match status" value="1"/>
</dbReference>
<dbReference type="InterPro" id="IPR014758">
    <property type="entry name" value="Met-tRNA_synth"/>
</dbReference>
<name>A0ABQ8PMV5_9FUNG</name>
<dbReference type="PRINTS" id="PR01041">
    <property type="entry name" value="TRNASYNTHMET"/>
</dbReference>
<dbReference type="Proteomes" id="UP001151295">
    <property type="component" value="Unassembled WGS sequence"/>
</dbReference>
<dbReference type="InterPro" id="IPR023457">
    <property type="entry name" value="Met-tRNA_synth_2"/>
</dbReference>
<accession>A0ABQ8PMV5</accession>
<comment type="similarity">
    <text evidence="1 8">Belongs to the class-I aminoacyl-tRNA synthetase family.</text>
</comment>
<evidence type="ECO:0000256" key="7">
    <source>
        <dbReference type="ARBA" id="ARBA00023146"/>
    </source>
</evidence>
<feature type="domain" description="N-acetyltransferase" evidence="9">
    <location>
        <begin position="570"/>
        <end position="722"/>
    </location>
</feature>
<keyword evidence="11" id="KW-1185">Reference proteome</keyword>
<dbReference type="InterPro" id="IPR009080">
    <property type="entry name" value="tRNAsynth_Ia_anticodon-bd"/>
</dbReference>
<dbReference type="InterPro" id="IPR014729">
    <property type="entry name" value="Rossmann-like_a/b/a_fold"/>
</dbReference>
<evidence type="ECO:0000256" key="5">
    <source>
        <dbReference type="ARBA" id="ARBA00022840"/>
    </source>
</evidence>
<keyword evidence="4 8" id="KW-0547">Nucleotide-binding</keyword>
<protein>
    <recommendedName>
        <fullName evidence="2">methionine--tRNA ligase</fullName>
        <ecNumber evidence="2">6.1.1.10</ecNumber>
    </recommendedName>
</protein>
<dbReference type="InterPro" id="IPR016181">
    <property type="entry name" value="Acyl_CoA_acyltransferase"/>
</dbReference>
<organism evidence="10 11">
    <name type="scientific">Coemansia umbellata</name>
    <dbReference type="NCBI Taxonomy" id="1424467"/>
    <lineage>
        <taxon>Eukaryota</taxon>
        <taxon>Fungi</taxon>
        <taxon>Fungi incertae sedis</taxon>
        <taxon>Zoopagomycota</taxon>
        <taxon>Kickxellomycotina</taxon>
        <taxon>Kickxellomycetes</taxon>
        <taxon>Kickxellales</taxon>
        <taxon>Kickxellaceae</taxon>
        <taxon>Coemansia</taxon>
    </lineage>
</organism>
<evidence type="ECO:0000259" key="9">
    <source>
        <dbReference type="PROSITE" id="PS51186"/>
    </source>
</evidence>
<dbReference type="Gene3D" id="1.10.730.10">
    <property type="entry name" value="Isoleucyl-tRNA Synthetase, Domain 1"/>
    <property type="match status" value="1"/>
</dbReference>
<evidence type="ECO:0000313" key="11">
    <source>
        <dbReference type="Proteomes" id="UP001151295"/>
    </source>
</evidence>
<evidence type="ECO:0000256" key="3">
    <source>
        <dbReference type="ARBA" id="ARBA00022598"/>
    </source>
</evidence>
<proteinExistence type="inferred from homology"/>
<sequence>MCSYLRLFCKAPYLATGALELRHSSKAAARRLFSTSQQRLDAKKASKFYVTQPIFYVNSVPHIGHFYTIVLADTIKRYADLQGKSTKLSAGTDEHGLKIQQAAEKAGEDTLAFCTRYSGRFRDLMAAANASNTDFIRTTNPQHYKAVSHFWNLLVDHGHIYKGEHSGWYAVSDEAFYTQGQVEERIDPVTGQRGMFAIESGQPVEWVSEVNYKFRLSAFKSQLIEWIEKNPDTIYPEIRRNEVLGWLKSGLDDLSISRPRSRLVWGIPVPGDPEHTIYVWVDALVNYATVDGYPWIENNGDQPTFFPPDVQVVGKDIVRFHAVYWPALLMAAGLPLPKRILAHAHWTMGSQKMSKSRGNVADPFEAIEQYGLDPIRYFIIRNGGISDDGDYSSDEVLVRYKKDLVGQLANLASRCLSERLCVNLEGFHAIGSQQKQMQLDKMDAKDAALRTLLVELPDKVKLQFDKGEFGRGLGIIFDSLAVANKHISDNEPWNIVKKTDSASQARLQSVLFYSLEAVRLAGIMLQPVMPEKASLLLDHLAICKTERQWEHAQFGAGWQTLGPKQISGSISMLQARAGDEIAMQNCNLTNLPENYHMKYYLYHLASWPELSFVAENDHGRLVGYVLAKMNEDMTTTPLDGHVTSLSVMRSYRRLGIAERLMNQAQRAMVEVFGAQLISLHVRISNIAAFSLYKNTLQFEIDHTEAKYYADGEDAYAMKKDLTSLYKVENDNLDF</sequence>
<gene>
    <name evidence="10" type="primary">MSM1</name>
    <name evidence="10" type="ORF">EDC05_002885</name>
</gene>